<dbReference type="EMBL" id="ML170198">
    <property type="protein sequence ID" value="TDL19249.1"/>
    <property type="molecule type" value="Genomic_DNA"/>
</dbReference>
<evidence type="ECO:0000313" key="3">
    <source>
        <dbReference type="Proteomes" id="UP000294933"/>
    </source>
</evidence>
<dbReference type="Proteomes" id="UP000294933">
    <property type="component" value="Unassembled WGS sequence"/>
</dbReference>
<dbReference type="VEuPathDB" id="FungiDB:BD410DRAFT_442811"/>
<name>A0A4Y7PXB6_9AGAM</name>
<accession>A0A4Y7PXB6</accession>
<keyword evidence="3" id="KW-1185">Reference proteome</keyword>
<protein>
    <submittedName>
        <fullName evidence="2">Uncharacterized protein</fullName>
    </submittedName>
</protein>
<sequence>MHACMQRFEVMQGIGRDREGIGRLAIGDASYGFEPSLGVSGRGITRPDQTKPDAPSQRHTSHILYQRKSSARPTINEFCCTSHIAIAPSGQRYRLSMRLNLPYPAPRRVRVGFLELELERVMHYGCAVGAASNAELWRESGFREVLAVDQCVYDDGDELSFG</sequence>
<proteinExistence type="predicted"/>
<evidence type="ECO:0000313" key="2">
    <source>
        <dbReference type="EMBL" id="TDL19249.1"/>
    </source>
</evidence>
<gene>
    <name evidence="2" type="ORF">BD410DRAFT_442811</name>
</gene>
<evidence type="ECO:0000256" key="1">
    <source>
        <dbReference type="SAM" id="MobiDB-lite"/>
    </source>
</evidence>
<dbReference type="AlphaFoldDB" id="A0A4Y7PXB6"/>
<feature type="region of interest" description="Disordered" evidence="1">
    <location>
        <begin position="38"/>
        <end position="60"/>
    </location>
</feature>
<reference evidence="2 3" key="1">
    <citation type="submission" date="2018-06" db="EMBL/GenBank/DDBJ databases">
        <title>A transcriptomic atlas of mushroom development highlights an independent origin of complex multicellularity.</title>
        <authorList>
            <consortium name="DOE Joint Genome Institute"/>
            <person name="Krizsan K."/>
            <person name="Almasi E."/>
            <person name="Merenyi Z."/>
            <person name="Sahu N."/>
            <person name="Viragh M."/>
            <person name="Koszo T."/>
            <person name="Mondo S."/>
            <person name="Kiss B."/>
            <person name="Balint B."/>
            <person name="Kues U."/>
            <person name="Barry K."/>
            <person name="Hegedus J.C."/>
            <person name="Henrissat B."/>
            <person name="Johnson J."/>
            <person name="Lipzen A."/>
            <person name="Ohm R."/>
            <person name="Nagy I."/>
            <person name="Pangilinan J."/>
            <person name="Yan J."/>
            <person name="Xiong Y."/>
            <person name="Grigoriev I.V."/>
            <person name="Hibbett D.S."/>
            <person name="Nagy L.G."/>
        </authorList>
    </citation>
    <scope>NUCLEOTIDE SEQUENCE [LARGE SCALE GENOMIC DNA]</scope>
    <source>
        <strain evidence="2 3">SZMC22713</strain>
    </source>
</reference>
<organism evidence="2 3">
    <name type="scientific">Rickenella mellea</name>
    <dbReference type="NCBI Taxonomy" id="50990"/>
    <lineage>
        <taxon>Eukaryota</taxon>
        <taxon>Fungi</taxon>
        <taxon>Dikarya</taxon>
        <taxon>Basidiomycota</taxon>
        <taxon>Agaricomycotina</taxon>
        <taxon>Agaricomycetes</taxon>
        <taxon>Hymenochaetales</taxon>
        <taxon>Rickenellaceae</taxon>
        <taxon>Rickenella</taxon>
    </lineage>
</organism>